<dbReference type="InterPro" id="IPR050754">
    <property type="entry name" value="FKBP4/5/8-like"/>
</dbReference>
<feature type="compositionally biased region" description="Gly residues" evidence="1">
    <location>
        <begin position="309"/>
        <end position="318"/>
    </location>
</feature>
<evidence type="ECO:0000313" key="4">
    <source>
        <dbReference type="Proteomes" id="UP001165082"/>
    </source>
</evidence>
<feature type="compositionally biased region" description="Basic and acidic residues" evidence="1">
    <location>
        <begin position="260"/>
        <end position="271"/>
    </location>
</feature>
<comment type="caution">
    <text evidence="3">The sequence shown here is derived from an EMBL/GenBank/DDBJ whole genome shotgun (WGS) entry which is preliminary data.</text>
</comment>
<dbReference type="PANTHER" id="PTHR46512:SF9">
    <property type="entry name" value="PEPTIDYLPROLYL ISOMERASE"/>
    <property type="match status" value="1"/>
</dbReference>
<keyword evidence="2" id="KW-1133">Transmembrane helix</keyword>
<evidence type="ECO:0000256" key="2">
    <source>
        <dbReference type="SAM" id="Phobius"/>
    </source>
</evidence>
<evidence type="ECO:0000256" key="1">
    <source>
        <dbReference type="SAM" id="MobiDB-lite"/>
    </source>
</evidence>
<evidence type="ECO:0000313" key="3">
    <source>
        <dbReference type="EMBL" id="GMH49756.1"/>
    </source>
</evidence>
<dbReference type="OrthoDB" id="199532at2759"/>
<feature type="transmembrane region" description="Helical" evidence="2">
    <location>
        <begin position="336"/>
        <end position="354"/>
    </location>
</feature>
<reference evidence="3" key="1">
    <citation type="submission" date="2022-07" db="EMBL/GenBank/DDBJ databases">
        <title>Genome analysis of Parmales, a sister group of diatoms, reveals the evolutionary specialization of diatoms from phago-mixotrophs to photoautotrophs.</title>
        <authorList>
            <person name="Ban H."/>
            <person name="Sato S."/>
            <person name="Yoshikawa S."/>
            <person name="Kazumasa Y."/>
            <person name="Nakamura Y."/>
            <person name="Ichinomiya M."/>
            <person name="Saitoh K."/>
            <person name="Sato N."/>
            <person name="Blanc-Mathieu R."/>
            <person name="Endo H."/>
            <person name="Kuwata A."/>
            <person name="Ogata H."/>
        </authorList>
    </citation>
    <scope>NUCLEOTIDE SEQUENCE</scope>
</reference>
<sequence>MTPYGRGRVLEVGVGGGQTKVILTEWRLAYGSRVNCFLNISDLTYVPKKKFNETNSLEKIEAANEKREMAKRALANNDLAAADSLYTQATFFLQNTDNAELTDNHDRAAMIESMIACKNNNAMTSLKLKRYKEAIQHATEALLLLDAVYKQRGLKVHKYLNRMGLSDTKLFNEWRAKSISYSSKANAMLGEYALALDLAKRGIMLTAGVESLAVIDKNFKKLMVDCKQRIERAQKKEKKAAKAMFGGSPKKGKKNGVDGGKSKNKEGDKAGKGALDDLLAKAEKAAAAEAKTAFTPPPPLPMEEEEEGGGGGGGGGNDTGEEAKEEEGFWEEHQEAIILASIAAVAAGAIYMFTSRRR</sequence>
<accession>A0A9W6ZCK7</accession>
<keyword evidence="4" id="KW-1185">Reference proteome</keyword>
<dbReference type="Proteomes" id="UP001165082">
    <property type="component" value="Unassembled WGS sequence"/>
</dbReference>
<dbReference type="EMBL" id="BRXZ01005766">
    <property type="protein sequence ID" value="GMH49756.1"/>
    <property type="molecule type" value="Genomic_DNA"/>
</dbReference>
<dbReference type="Gene3D" id="1.25.40.10">
    <property type="entry name" value="Tetratricopeptide repeat domain"/>
    <property type="match status" value="1"/>
</dbReference>
<dbReference type="SUPFAM" id="SSF48452">
    <property type="entry name" value="TPR-like"/>
    <property type="match status" value="1"/>
</dbReference>
<name>A0A9W6ZCK7_9STRA</name>
<organism evidence="3 4">
    <name type="scientific">Triparma retinervis</name>
    <dbReference type="NCBI Taxonomy" id="2557542"/>
    <lineage>
        <taxon>Eukaryota</taxon>
        <taxon>Sar</taxon>
        <taxon>Stramenopiles</taxon>
        <taxon>Ochrophyta</taxon>
        <taxon>Bolidophyceae</taxon>
        <taxon>Parmales</taxon>
        <taxon>Triparmaceae</taxon>
        <taxon>Triparma</taxon>
    </lineage>
</organism>
<dbReference type="AlphaFoldDB" id="A0A9W6ZCK7"/>
<dbReference type="PANTHER" id="PTHR46512">
    <property type="entry name" value="PEPTIDYLPROLYL ISOMERASE"/>
    <property type="match status" value="1"/>
</dbReference>
<keyword evidence="2" id="KW-0812">Transmembrane</keyword>
<proteinExistence type="predicted"/>
<keyword evidence="2" id="KW-0472">Membrane</keyword>
<protein>
    <submittedName>
        <fullName evidence="3">Uncharacterized protein</fullName>
    </submittedName>
</protein>
<dbReference type="InterPro" id="IPR011990">
    <property type="entry name" value="TPR-like_helical_dom_sf"/>
</dbReference>
<gene>
    <name evidence="3" type="ORF">TrRE_jg2137</name>
</gene>
<feature type="region of interest" description="Disordered" evidence="1">
    <location>
        <begin position="287"/>
        <end position="332"/>
    </location>
</feature>
<feature type="region of interest" description="Disordered" evidence="1">
    <location>
        <begin position="237"/>
        <end position="271"/>
    </location>
</feature>